<feature type="chain" id="PRO_5044560820" evidence="2">
    <location>
        <begin position="26"/>
        <end position="141"/>
    </location>
</feature>
<sequence length="141" mass="16601">MICIGFKVSLTTAFFVLCLVAATIAIPWGMHQSNYDASLDPIVWSRGFVKDSIRRPRLYRSNVHDEPEEMPDNLQKTSKKSKALQSNSYDLHGRRAYARTNADNFNTYYNGESSLRKYNSMRRRFYRRPQKLDSRDRYDFV</sequence>
<dbReference type="VEuPathDB" id="VectorBase:MDOA008311"/>
<protein>
    <submittedName>
        <fullName evidence="3">Uncharacterized protein</fullName>
    </submittedName>
</protein>
<dbReference type="RefSeq" id="XP_005181877.2">
    <property type="nucleotide sequence ID" value="XM_005181820.4"/>
</dbReference>
<dbReference type="AlphaFoldDB" id="A0A1I8MTJ5"/>
<feature type="signal peptide" evidence="2">
    <location>
        <begin position="1"/>
        <end position="25"/>
    </location>
</feature>
<keyword evidence="2" id="KW-0732">Signal</keyword>
<dbReference type="VEuPathDB" id="VectorBase:MDOMA2_019825"/>
<proteinExistence type="predicted"/>
<dbReference type="KEGG" id="mde:101887570"/>
<name>A0A1I8MTJ5_MUSDO</name>
<gene>
    <name evidence="3" type="primary">101887570</name>
</gene>
<evidence type="ECO:0000313" key="3">
    <source>
        <dbReference type="EnsemblMetazoa" id="MDOA008311-PA"/>
    </source>
</evidence>
<evidence type="ECO:0000256" key="1">
    <source>
        <dbReference type="SAM" id="MobiDB-lite"/>
    </source>
</evidence>
<dbReference type="OrthoDB" id="7867543at2759"/>
<reference evidence="3" key="1">
    <citation type="submission" date="2020-05" db="UniProtKB">
        <authorList>
            <consortium name="EnsemblMetazoa"/>
        </authorList>
    </citation>
    <scope>IDENTIFICATION</scope>
    <source>
        <strain evidence="3">Aabys</strain>
    </source>
</reference>
<dbReference type="EnsemblMetazoa" id="MDOA008311-RA">
    <property type="protein sequence ID" value="MDOA008311-PA"/>
    <property type="gene ID" value="MDOA008311"/>
</dbReference>
<accession>A0A1I8MTJ5</accession>
<organism evidence="3">
    <name type="scientific">Musca domestica</name>
    <name type="common">House fly</name>
    <dbReference type="NCBI Taxonomy" id="7370"/>
    <lineage>
        <taxon>Eukaryota</taxon>
        <taxon>Metazoa</taxon>
        <taxon>Ecdysozoa</taxon>
        <taxon>Arthropoda</taxon>
        <taxon>Hexapoda</taxon>
        <taxon>Insecta</taxon>
        <taxon>Pterygota</taxon>
        <taxon>Neoptera</taxon>
        <taxon>Endopterygota</taxon>
        <taxon>Diptera</taxon>
        <taxon>Brachycera</taxon>
        <taxon>Muscomorpha</taxon>
        <taxon>Muscoidea</taxon>
        <taxon>Muscidae</taxon>
        <taxon>Musca</taxon>
    </lineage>
</organism>
<feature type="region of interest" description="Disordered" evidence="1">
    <location>
        <begin position="60"/>
        <end position="89"/>
    </location>
</feature>
<evidence type="ECO:0000256" key="2">
    <source>
        <dbReference type="SAM" id="SignalP"/>
    </source>
</evidence>